<dbReference type="OrthoDB" id="7522752at2"/>
<protein>
    <submittedName>
        <fullName evidence="3">VWA domain-containing protein</fullName>
    </submittedName>
</protein>
<proteinExistence type="predicted"/>
<feature type="compositionally biased region" description="Low complexity" evidence="1">
    <location>
        <begin position="104"/>
        <end position="123"/>
    </location>
</feature>
<accession>A0A6N7LCD7</accession>
<keyword evidence="4" id="KW-1185">Reference proteome</keyword>
<dbReference type="Gene3D" id="3.40.50.410">
    <property type="entry name" value="von Willebrand factor, type A domain"/>
    <property type="match status" value="1"/>
</dbReference>
<evidence type="ECO:0000313" key="4">
    <source>
        <dbReference type="Proteomes" id="UP000439983"/>
    </source>
</evidence>
<feature type="region of interest" description="Disordered" evidence="1">
    <location>
        <begin position="93"/>
        <end position="125"/>
    </location>
</feature>
<reference evidence="3 4" key="1">
    <citation type="journal article" date="2013" name="Genome Biol.">
        <title>Comparative genomics of the core and accessory genomes of 48 Sinorhizobium strains comprising five genospecies.</title>
        <authorList>
            <person name="Sugawara M."/>
            <person name="Epstein B."/>
            <person name="Badgley B.D."/>
            <person name="Unno T."/>
            <person name="Xu L."/>
            <person name="Reese J."/>
            <person name="Gyaneshwar P."/>
            <person name="Denny R."/>
            <person name="Mudge J."/>
            <person name="Bharti A.K."/>
            <person name="Farmer A.D."/>
            <person name="May G.D."/>
            <person name="Woodward J.E."/>
            <person name="Medigue C."/>
            <person name="Vallenet D."/>
            <person name="Lajus A."/>
            <person name="Rouy Z."/>
            <person name="Martinez-Vaz B."/>
            <person name="Tiffin P."/>
            <person name="Young N.D."/>
            <person name="Sadowsky M.J."/>
        </authorList>
    </citation>
    <scope>NUCLEOTIDE SEQUENCE [LARGE SCALE GENOMIC DNA]</scope>
    <source>
        <strain evidence="3 4">USDA4894</strain>
    </source>
</reference>
<evidence type="ECO:0000313" key="3">
    <source>
        <dbReference type="EMBL" id="MQX15517.1"/>
    </source>
</evidence>
<dbReference type="SUPFAM" id="SSF53300">
    <property type="entry name" value="vWA-like"/>
    <property type="match status" value="1"/>
</dbReference>
<dbReference type="PROSITE" id="PS50234">
    <property type="entry name" value="VWFA"/>
    <property type="match status" value="1"/>
</dbReference>
<gene>
    <name evidence="3" type="ORF">GHK62_12240</name>
</gene>
<sequence>MGRRSMRGRSFGMMLKDRGGNFGMMTALVAPLLLAAGGVSIDMANMLMTKNQLQDATDAAALAAASALVSNEQPNIEEAKAIARKFLKAQMASSSSADTPADGDQTPTATAQSADSAAAASEAPDWDDVNTSEVNIIETPNGVKGKSFKVSIVNKHLIQFNAMTRLLGTDSIELETRATAESATESKNALSMYLVLDRSGSMAWKTNTIDTTKSKCSNYTEANWDRYPNLKATSPCYVTKVNALKTAADDLFAQLMLADPEQIYVRTGAVSYNASQDPAGSLAWGTTGASAYVNALVATGGTASGNAFKTAYNKVTASTEDTAHNSKNGQVPTKYIVFMTDGENNYANDDTVTKYWCDVAKANKVQIYSVAFMAPDRGQALLKYCASSTAHYFEAEEAADLVAAFKAIGERASAMVSRLTE</sequence>
<dbReference type="InterPro" id="IPR036465">
    <property type="entry name" value="vWFA_dom_sf"/>
</dbReference>
<dbReference type="AlphaFoldDB" id="A0A6N7LCD7"/>
<feature type="domain" description="VWFA" evidence="2">
    <location>
        <begin position="191"/>
        <end position="408"/>
    </location>
</feature>
<name>A0A6N7LCD7_SINTE</name>
<dbReference type="EMBL" id="WITC01000043">
    <property type="protein sequence ID" value="MQX15517.1"/>
    <property type="molecule type" value="Genomic_DNA"/>
</dbReference>
<dbReference type="InterPro" id="IPR028087">
    <property type="entry name" value="Tad_N"/>
</dbReference>
<dbReference type="Proteomes" id="UP000439983">
    <property type="component" value="Unassembled WGS sequence"/>
</dbReference>
<dbReference type="CDD" id="cd00198">
    <property type="entry name" value="vWFA"/>
    <property type="match status" value="1"/>
</dbReference>
<comment type="caution">
    <text evidence="3">The sequence shown here is derived from an EMBL/GenBank/DDBJ whole genome shotgun (WGS) entry which is preliminary data.</text>
</comment>
<dbReference type="Pfam" id="PF13400">
    <property type="entry name" value="Tad"/>
    <property type="match status" value="1"/>
</dbReference>
<dbReference type="Pfam" id="PF00092">
    <property type="entry name" value="VWA"/>
    <property type="match status" value="1"/>
</dbReference>
<evidence type="ECO:0000256" key="1">
    <source>
        <dbReference type="SAM" id="MobiDB-lite"/>
    </source>
</evidence>
<dbReference type="RefSeq" id="WP_153439430.1">
    <property type="nucleotide sequence ID" value="NZ_CP121659.1"/>
</dbReference>
<dbReference type="InterPro" id="IPR002035">
    <property type="entry name" value="VWF_A"/>
</dbReference>
<organism evidence="3 4">
    <name type="scientific">Sinorhizobium terangae</name>
    <dbReference type="NCBI Taxonomy" id="110322"/>
    <lineage>
        <taxon>Bacteria</taxon>
        <taxon>Pseudomonadati</taxon>
        <taxon>Pseudomonadota</taxon>
        <taxon>Alphaproteobacteria</taxon>
        <taxon>Hyphomicrobiales</taxon>
        <taxon>Rhizobiaceae</taxon>
        <taxon>Sinorhizobium/Ensifer group</taxon>
        <taxon>Sinorhizobium</taxon>
    </lineage>
</organism>
<evidence type="ECO:0000259" key="2">
    <source>
        <dbReference type="PROSITE" id="PS50234"/>
    </source>
</evidence>